<keyword evidence="3" id="KW-1185">Reference proteome</keyword>
<dbReference type="InterPro" id="IPR036390">
    <property type="entry name" value="WH_DNA-bd_sf"/>
</dbReference>
<dbReference type="InterPro" id="IPR036388">
    <property type="entry name" value="WH-like_DNA-bd_sf"/>
</dbReference>
<dbReference type="InterPro" id="IPR015102">
    <property type="entry name" value="Tscrpt_reg_HTH_FeoC"/>
</dbReference>
<organism evidence="2 3">
    <name type="scientific">Speluncibacter jeojiensis</name>
    <dbReference type="NCBI Taxonomy" id="2710754"/>
    <lineage>
        <taxon>Bacteria</taxon>
        <taxon>Bacillati</taxon>
        <taxon>Actinomycetota</taxon>
        <taxon>Actinomycetes</taxon>
        <taxon>Mycobacteriales</taxon>
        <taxon>Speluncibacteraceae</taxon>
        <taxon>Speluncibacter</taxon>
    </lineage>
</organism>
<proteinExistence type="predicted"/>
<dbReference type="RefSeq" id="WP_277832976.1">
    <property type="nucleotide sequence ID" value="NZ_JAAIVF010000003.1"/>
</dbReference>
<comment type="caution">
    <text evidence="2">The sequence shown here is derived from an EMBL/GenBank/DDBJ whole genome shotgun (WGS) entry which is preliminary data.</text>
</comment>
<accession>A0A9X4M416</accession>
<gene>
    <name evidence="2" type="ORF">NVS88_05495</name>
</gene>
<evidence type="ECO:0000259" key="1">
    <source>
        <dbReference type="Pfam" id="PF09012"/>
    </source>
</evidence>
<dbReference type="Pfam" id="PF09012">
    <property type="entry name" value="FeoC"/>
    <property type="match status" value="1"/>
</dbReference>
<sequence>MSSPLRTVLGAIGDGARSRAQIVASTGLRADAVDAAIEHLVRMGRLEARSLSTGCTTGGCSSCPSGDDHGRPGCGAGGPAGPVLVQLSVRG</sequence>
<protein>
    <submittedName>
        <fullName evidence="2">FeoC-like transcriptional regulator</fullName>
    </submittedName>
</protein>
<name>A0A9X4M416_9ACTN</name>
<dbReference type="Gene3D" id="1.10.10.10">
    <property type="entry name" value="Winged helix-like DNA-binding domain superfamily/Winged helix DNA-binding domain"/>
    <property type="match status" value="1"/>
</dbReference>
<evidence type="ECO:0000313" key="2">
    <source>
        <dbReference type="EMBL" id="MDG3014011.1"/>
    </source>
</evidence>
<evidence type="ECO:0000313" key="3">
    <source>
        <dbReference type="Proteomes" id="UP001152755"/>
    </source>
</evidence>
<dbReference type="EMBL" id="JANRHA010000002">
    <property type="protein sequence ID" value="MDG3014011.1"/>
    <property type="molecule type" value="Genomic_DNA"/>
</dbReference>
<dbReference type="AlphaFoldDB" id="A0A9X4M416"/>
<reference evidence="2" key="1">
    <citation type="submission" date="2022-08" db="EMBL/GenBank/DDBJ databases">
        <title>Genome analysis of Corynebacteriales strain.</title>
        <authorList>
            <person name="Lee S.D."/>
        </authorList>
    </citation>
    <scope>NUCLEOTIDE SEQUENCE</scope>
    <source>
        <strain evidence="2">D3-21</strain>
    </source>
</reference>
<dbReference type="Proteomes" id="UP001152755">
    <property type="component" value="Unassembled WGS sequence"/>
</dbReference>
<feature type="domain" description="Transcriptional regulator HTH-type FeoC" evidence="1">
    <location>
        <begin position="19"/>
        <end position="66"/>
    </location>
</feature>
<dbReference type="SUPFAM" id="SSF46785">
    <property type="entry name" value="Winged helix' DNA-binding domain"/>
    <property type="match status" value="1"/>
</dbReference>